<proteinExistence type="predicted"/>
<protein>
    <submittedName>
        <fullName evidence="3">Small-conductance mechanosensitive channel</fullName>
    </submittedName>
</protein>
<accession>A0A846RXK0</accession>
<name>A0A846RXK0_9MICO</name>
<dbReference type="AlphaFoldDB" id="A0A846RXK0"/>
<feature type="transmembrane region" description="Helical" evidence="1">
    <location>
        <begin position="119"/>
        <end position="138"/>
    </location>
</feature>
<reference evidence="3 4" key="1">
    <citation type="submission" date="2020-03" db="EMBL/GenBank/DDBJ databases">
        <title>Sequencing the genomes of 1000 actinobacteria strains.</title>
        <authorList>
            <person name="Klenk H.-P."/>
        </authorList>
    </citation>
    <scope>NUCLEOTIDE SEQUENCE [LARGE SCALE GENOMIC DNA]</scope>
    <source>
        <strain evidence="3 4">DSM 18964</strain>
    </source>
</reference>
<keyword evidence="1" id="KW-1133">Transmembrane helix</keyword>
<feature type="transmembrane region" description="Helical" evidence="1">
    <location>
        <begin position="16"/>
        <end position="35"/>
    </location>
</feature>
<sequence length="147" mass="16323">MSNFHTFDIDFNNYHLVFPYAIGTLLIVLLLAMVVKKLITQLAVKPTDSSDSSGWSGPDAEKSRFRFFDVDFDWKKLFGALGCTVAYILLLAPLGFLISSILFIFGISLVFKPSFTPRALIGPAANAILTPLVLWLVFGQMFDITLP</sequence>
<evidence type="ECO:0000256" key="1">
    <source>
        <dbReference type="SAM" id="Phobius"/>
    </source>
</evidence>
<feature type="transmembrane region" description="Helical" evidence="1">
    <location>
        <begin position="85"/>
        <end position="107"/>
    </location>
</feature>
<evidence type="ECO:0000259" key="2">
    <source>
        <dbReference type="Pfam" id="PF07331"/>
    </source>
</evidence>
<feature type="domain" description="DUF1468" evidence="2">
    <location>
        <begin position="17"/>
        <end position="147"/>
    </location>
</feature>
<keyword evidence="4" id="KW-1185">Reference proteome</keyword>
<dbReference type="EMBL" id="JAATJN010000001">
    <property type="protein sequence ID" value="NJC55373.1"/>
    <property type="molecule type" value="Genomic_DNA"/>
</dbReference>
<organism evidence="3 4">
    <name type="scientific">Brevibacterium marinum</name>
    <dbReference type="NCBI Taxonomy" id="418643"/>
    <lineage>
        <taxon>Bacteria</taxon>
        <taxon>Bacillati</taxon>
        <taxon>Actinomycetota</taxon>
        <taxon>Actinomycetes</taxon>
        <taxon>Micrococcales</taxon>
        <taxon>Brevibacteriaceae</taxon>
        <taxon>Brevibacterium</taxon>
    </lineage>
</organism>
<keyword evidence="1" id="KW-0812">Transmembrane</keyword>
<dbReference type="RefSeq" id="WP_167949422.1">
    <property type="nucleotide sequence ID" value="NZ_BAAAPQ010000026.1"/>
</dbReference>
<dbReference type="Pfam" id="PF07331">
    <property type="entry name" value="TctB"/>
    <property type="match status" value="1"/>
</dbReference>
<keyword evidence="1" id="KW-0472">Membrane</keyword>
<evidence type="ECO:0000313" key="4">
    <source>
        <dbReference type="Proteomes" id="UP000576792"/>
    </source>
</evidence>
<evidence type="ECO:0000313" key="3">
    <source>
        <dbReference type="EMBL" id="NJC55373.1"/>
    </source>
</evidence>
<dbReference type="Proteomes" id="UP000576792">
    <property type="component" value="Unassembled WGS sequence"/>
</dbReference>
<dbReference type="InterPro" id="IPR009936">
    <property type="entry name" value="DUF1468"/>
</dbReference>
<gene>
    <name evidence="3" type="ORF">BKA07_000408</name>
</gene>
<comment type="caution">
    <text evidence="3">The sequence shown here is derived from an EMBL/GenBank/DDBJ whole genome shotgun (WGS) entry which is preliminary data.</text>
</comment>